<evidence type="ECO:0000313" key="5">
    <source>
        <dbReference type="EMBL" id="MCZ4279163.1"/>
    </source>
</evidence>
<evidence type="ECO:0000259" key="4">
    <source>
        <dbReference type="PROSITE" id="PS50956"/>
    </source>
</evidence>
<gene>
    <name evidence="5" type="ORF">O4H49_00145</name>
</gene>
<dbReference type="RefSeq" id="WP_269421379.1">
    <property type="nucleotide sequence ID" value="NZ_JAPWGY010000001.1"/>
</dbReference>
<organism evidence="5 6">
    <name type="scientific">Kiloniella laminariae</name>
    <dbReference type="NCBI Taxonomy" id="454162"/>
    <lineage>
        <taxon>Bacteria</taxon>
        <taxon>Pseudomonadati</taxon>
        <taxon>Pseudomonadota</taxon>
        <taxon>Alphaproteobacteria</taxon>
        <taxon>Rhodospirillales</taxon>
        <taxon>Kiloniellaceae</taxon>
        <taxon>Kiloniella</taxon>
    </lineage>
</organism>
<keyword evidence="2" id="KW-0238">DNA-binding</keyword>
<dbReference type="PANTHER" id="PTHR30154:SF34">
    <property type="entry name" value="TRANSCRIPTIONAL REGULATOR AZLB"/>
    <property type="match status" value="1"/>
</dbReference>
<keyword evidence="1" id="KW-0805">Transcription regulation</keyword>
<dbReference type="EMBL" id="JAPWGY010000001">
    <property type="protein sequence ID" value="MCZ4279163.1"/>
    <property type="molecule type" value="Genomic_DNA"/>
</dbReference>
<name>A0ABT4LDI6_9PROT</name>
<accession>A0ABT4LDI6</accession>
<evidence type="ECO:0000256" key="1">
    <source>
        <dbReference type="ARBA" id="ARBA00023015"/>
    </source>
</evidence>
<evidence type="ECO:0000313" key="6">
    <source>
        <dbReference type="Proteomes" id="UP001069802"/>
    </source>
</evidence>
<dbReference type="Gene3D" id="1.10.10.10">
    <property type="entry name" value="Winged helix-like DNA-binding domain superfamily/Winged helix DNA-binding domain"/>
    <property type="match status" value="1"/>
</dbReference>
<protein>
    <submittedName>
        <fullName evidence="5">Lrp/AsnC family transcriptional regulator</fullName>
    </submittedName>
</protein>
<dbReference type="InterPro" id="IPR000485">
    <property type="entry name" value="AsnC-type_HTH_dom"/>
</dbReference>
<dbReference type="InterPro" id="IPR019888">
    <property type="entry name" value="Tscrpt_reg_AsnC-like"/>
</dbReference>
<comment type="caution">
    <text evidence="5">The sequence shown here is derived from an EMBL/GenBank/DDBJ whole genome shotgun (WGS) entry which is preliminary data.</text>
</comment>
<dbReference type="Pfam" id="PF01037">
    <property type="entry name" value="AsnC_trans_reg"/>
    <property type="match status" value="1"/>
</dbReference>
<dbReference type="Gene3D" id="3.30.70.920">
    <property type="match status" value="1"/>
</dbReference>
<dbReference type="Proteomes" id="UP001069802">
    <property type="component" value="Unassembled WGS sequence"/>
</dbReference>
<dbReference type="Pfam" id="PF13412">
    <property type="entry name" value="HTH_24"/>
    <property type="match status" value="1"/>
</dbReference>
<dbReference type="InterPro" id="IPR019887">
    <property type="entry name" value="Tscrpt_reg_AsnC/Lrp_C"/>
</dbReference>
<sequence length="148" mass="16558">MNDIDRKIISSLQEDNRISMSLLAEKTGLSISAVNERVRKLQSNGTIQRNQAIITPGSVGLDLLAFLFVDLHPDCDEDAFVQEARSFPELQELHHITGPHSYLAKVRVVDTNGLQQFLKQRLKRLPAVAKTETIVVLQSEKETSILPV</sequence>
<keyword evidence="3" id="KW-0804">Transcription</keyword>
<dbReference type="SUPFAM" id="SSF54909">
    <property type="entry name" value="Dimeric alpha+beta barrel"/>
    <property type="match status" value="1"/>
</dbReference>
<dbReference type="SUPFAM" id="SSF46785">
    <property type="entry name" value="Winged helix' DNA-binding domain"/>
    <property type="match status" value="1"/>
</dbReference>
<dbReference type="InterPro" id="IPR011008">
    <property type="entry name" value="Dimeric_a/b-barrel"/>
</dbReference>
<dbReference type="PROSITE" id="PS50956">
    <property type="entry name" value="HTH_ASNC_2"/>
    <property type="match status" value="1"/>
</dbReference>
<evidence type="ECO:0000256" key="3">
    <source>
        <dbReference type="ARBA" id="ARBA00023163"/>
    </source>
</evidence>
<evidence type="ECO:0000256" key="2">
    <source>
        <dbReference type="ARBA" id="ARBA00023125"/>
    </source>
</evidence>
<keyword evidence="6" id="KW-1185">Reference proteome</keyword>
<dbReference type="InterPro" id="IPR036390">
    <property type="entry name" value="WH_DNA-bd_sf"/>
</dbReference>
<proteinExistence type="predicted"/>
<dbReference type="InterPro" id="IPR036388">
    <property type="entry name" value="WH-like_DNA-bd_sf"/>
</dbReference>
<dbReference type="SMART" id="SM00344">
    <property type="entry name" value="HTH_ASNC"/>
    <property type="match status" value="1"/>
</dbReference>
<feature type="domain" description="HTH asnC-type" evidence="4">
    <location>
        <begin position="1"/>
        <end position="62"/>
    </location>
</feature>
<reference evidence="5" key="1">
    <citation type="submission" date="2022-12" db="EMBL/GenBank/DDBJ databases">
        <title>Bacterial isolates from different developmental stages of Nematostella vectensis.</title>
        <authorList>
            <person name="Fraune S."/>
        </authorList>
    </citation>
    <scope>NUCLEOTIDE SEQUENCE</scope>
    <source>
        <strain evidence="5">G21630-S1</strain>
    </source>
</reference>
<dbReference type="PRINTS" id="PR00033">
    <property type="entry name" value="HTHASNC"/>
</dbReference>
<dbReference type="PANTHER" id="PTHR30154">
    <property type="entry name" value="LEUCINE-RESPONSIVE REGULATORY PROTEIN"/>
    <property type="match status" value="1"/>
</dbReference>